<evidence type="ECO:0000256" key="2">
    <source>
        <dbReference type="SAM" id="SignalP"/>
    </source>
</evidence>
<dbReference type="InterPro" id="IPR007110">
    <property type="entry name" value="Ig-like_dom"/>
</dbReference>
<dbReference type="Proteomes" id="UP000503096">
    <property type="component" value="Chromosome"/>
</dbReference>
<feature type="domain" description="Ig-like" evidence="3">
    <location>
        <begin position="872"/>
        <end position="998"/>
    </location>
</feature>
<protein>
    <recommendedName>
        <fullName evidence="3">Ig-like domain-containing protein</fullName>
    </recommendedName>
</protein>
<dbReference type="NCBIfam" id="TIGR02608">
    <property type="entry name" value="delta_60_rpt"/>
    <property type="match status" value="5"/>
</dbReference>
<evidence type="ECO:0000313" key="4">
    <source>
        <dbReference type="EMBL" id="QJR15056.1"/>
    </source>
</evidence>
<dbReference type="Gene3D" id="2.80.10.50">
    <property type="match status" value="3"/>
</dbReference>
<dbReference type="EMBL" id="CP053073">
    <property type="protein sequence ID" value="QJR15056.1"/>
    <property type="molecule type" value="Genomic_DNA"/>
</dbReference>
<proteinExistence type="predicted"/>
<evidence type="ECO:0000313" key="5">
    <source>
        <dbReference type="Proteomes" id="UP000503096"/>
    </source>
</evidence>
<sequence length="1115" mass="115634">MRRFLLALALFSFTTAFAAPIPMRVEATARQADGRIVFAGDSRVSGGPERISVGRLNADGSFDTSFGSGGIAEFVATYDPWGSEFRVTAMTVRPDGKIIIAAVKDGYVALVCLDATGAPDYSFGYYGGMHIDLDSAGQRVMAIGAQSNGSIIAAGSYSATQVEGDWDLQLVRYHSYGLRDYFASGPYGSHVHPMSAGDNEARALVVLPDDSLVIAGTAKNAGADKDLLVAKFQASGYPDYSFGMGGKTLLNAMNDDEGSALAVDSLGRIVVGGRNGHGMGYQTARQFLVYRLSSWGWVDTQYFHEGSGIFIRDGWNILDAELTSIAITPGTDSILAGGHGRDLSTGVPRFAALAVDPFGGSYNSITPIPGTHVQRGLYTNGTWAIAVGTRTEGGVDYFQRARYAVQYPGLVFDTDFSSEGADSVPNAFDFGGWSQQGPSLPEISGPVTITGIDVPAPVTVANGEYSIGCTETFTQAPGTILAGQTICARHVSAATPSTFVTTVVTIGGVEGAFSSQTGTVADTVISTFPTSAARPNFAFHSYGTPAAFECQLDGAAYAPCSNPHFLDGWTLANGSHTLNVRATNVWGADQTPATYTWSHTQPDTSISSGPSGTTTQTTAVFDYSGNGGGWALSWQCSLDGAPFTTCGSDPITYTNLASGEHVFQVRIVIRDAYGVDSPDPTPATRTWTVDTVAPETTIATGPSGTVGEDTASFTFSSSESGATFECSLDAAAFAACTSPKAYSTVAQGMHMFEVRARDAAGNVDATPALRSWSVDTTNPNTTISSGPDMVTFHTDATLVFSANETGVGFLCSLDGGAFAACTSPKSYSGLAGGGHSFSVYATDAAGNPDNSPATWSWAVDLAAPETTLSGGPTGTVTQTTAAFTFGSPEPGVTFECRLDAAAFATCASPVNLSGLADGAHTFEVRAKDPAGNPDPTPASRTWTVDTTAPQTTITVAPAAATNQTIASFTFASSETGSTFQCKLDSGSFSSCTSPKSYSGLSAASHTFQVRATDALGQQDATPATHTWTVDTSAPSTTLNSGPSGTVSSTSATFTFSSNQTGSTFECRMDNGSFAACTSPKAYTGLSPGSHTFRVRAIDPAGNVDASPATRTWTIN</sequence>
<evidence type="ECO:0000256" key="1">
    <source>
        <dbReference type="SAM" id="MobiDB-lite"/>
    </source>
</evidence>
<reference evidence="4 5" key="1">
    <citation type="submission" date="2020-04" db="EMBL/GenBank/DDBJ databases">
        <title>Usitatibacter rugosus gen. nov., sp. nov. and Usitatibacter palustris sp. nov., novel members of Usitatibacteraceae fam. nov. within the order Nitrosomonadales isolated from soil.</title>
        <authorList>
            <person name="Huber K.J."/>
            <person name="Neumann-Schaal M."/>
            <person name="Geppert A."/>
            <person name="Luckner M."/>
            <person name="Wanner G."/>
            <person name="Overmann J."/>
        </authorList>
    </citation>
    <scope>NUCLEOTIDE SEQUENCE [LARGE SCALE GENOMIC DNA]</scope>
    <source>
        <strain evidence="4 5">Swamp67</strain>
    </source>
</reference>
<dbReference type="RefSeq" id="WP_171162008.1">
    <property type="nucleotide sequence ID" value="NZ_CP053073.1"/>
</dbReference>
<gene>
    <name evidence="4" type="ORF">DSM104440_01872</name>
</gene>
<dbReference type="InterPro" id="IPR013783">
    <property type="entry name" value="Ig-like_fold"/>
</dbReference>
<dbReference type="Pfam" id="PF17164">
    <property type="entry name" value="DUF5122"/>
    <property type="match status" value="2"/>
</dbReference>
<dbReference type="InParanoid" id="A0A6M4H611"/>
<dbReference type="SUPFAM" id="SSF101898">
    <property type="entry name" value="NHL repeat"/>
    <property type="match status" value="1"/>
</dbReference>
<name>A0A6M4H611_9PROT</name>
<dbReference type="Gene3D" id="2.60.40.10">
    <property type="entry name" value="Immunoglobulins"/>
    <property type="match status" value="3"/>
</dbReference>
<feature type="compositionally biased region" description="Polar residues" evidence="1">
    <location>
        <begin position="1027"/>
        <end position="1042"/>
    </location>
</feature>
<keyword evidence="2" id="KW-0732">Signal</keyword>
<dbReference type="AlphaFoldDB" id="A0A6M4H611"/>
<dbReference type="PANTHER" id="PTHR34677:SF3">
    <property type="entry name" value="BACTERIAL IG-LIKE DOMAIN-CONTAINING PROTEIN"/>
    <property type="match status" value="1"/>
</dbReference>
<dbReference type="PROSITE" id="PS50835">
    <property type="entry name" value="IG_LIKE"/>
    <property type="match status" value="1"/>
</dbReference>
<feature type="chain" id="PRO_5027017655" description="Ig-like domain-containing protein" evidence="2">
    <location>
        <begin position="19"/>
        <end position="1115"/>
    </location>
</feature>
<accession>A0A6M4H611</accession>
<dbReference type="InterPro" id="IPR013431">
    <property type="entry name" value="Delta_60_rpt"/>
</dbReference>
<evidence type="ECO:0000259" key="3">
    <source>
        <dbReference type="PROSITE" id="PS50835"/>
    </source>
</evidence>
<feature type="region of interest" description="Disordered" evidence="1">
    <location>
        <begin position="1027"/>
        <end position="1051"/>
    </location>
</feature>
<dbReference type="KEGG" id="upl:DSM104440_01872"/>
<organism evidence="4 5">
    <name type="scientific">Usitatibacter palustris</name>
    <dbReference type="NCBI Taxonomy" id="2732487"/>
    <lineage>
        <taxon>Bacteria</taxon>
        <taxon>Pseudomonadati</taxon>
        <taxon>Pseudomonadota</taxon>
        <taxon>Betaproteobacteria</taxon>
        <taxon>Nitrosomonadales</taxon>
        <taxon>Usitatibacteraceae</taxon>
        <taxon>Usitatibacter</taxon>
    </lineage>
</organism>
<keyword evidence="5" id="KW-1185">Reference proteome</keyword>
<feature type="signal peptide" evidence="2">
    <location>
        <begin position="1"/>
        <end position="18"/>
    </location>
</feature>
<dbReference type="PANTHER" id="PTHR34677">
    <property type="match status" value="1"/>
</dbReference>